<gene>
    <name evidence="6" type="ORF">Din_033879</name>
</gene>
<evidence type="ECO:0000259" key="5">
    <source>
        <dbReference type="Pfam" id="PF02657"/>
    </source>
</evidence>
<dbReference type="GO" id="GO:0051176">
    <property type="term" value="P:positive regulation of sulfur metabolic process"/>
    <property type="evidence" value="ECO:0007669"/>
    <property type="project" value="UniProtKB-ARBA"/>
</dbReference>
<comment type="subcellular location">
    <subcellularLocation>
        <location evidence="1">Plastid</location>
        <location evidence="1">Chloroplast</location>
    </subcellularLocation>
</comment>
<dbReference type="SUPFAM" id="SSF82649">
    <property type="entry name" value="SufE/NifU"/>
    <property type="match status" value="1"/>
</dbReference>
<dbReference type="GO" id="GO:0016226">
    <property type="term" value="P:iron-sulfur cluster assembly"/>
    <property type="evidence" value="ECO:0007669"/>
    <property type="project" value="UniProtKB-ARBA"/>
</dbReference>
<dbReference type="Pfam" id="PF02445">
    <property type="entry name" value="NadA"/>
    <property type="match status" value="1"/>
</dbReference>
<dbReference type="GO" id="GO:0008047">
    <property type="term" value="F:enzyme activator activity"/>
    <property type="evidence" value="ECO:0007669"/>
    <property type="project" value="UniProtKB-ARBA"/>
</dbReference>
<dbReference type="SUPFAM" id="SSF142754">
    <property type="entry name" value="NadA-like"/>
    <property type="match status" value="1"/>
</dbReference>
<protein>
    <recommendedName>
        <fullName evidence="5">Fe-S metabolism associated domain-containing protein</fullName>
    </recommendedName>
</protein>
<feature type="domain" description="Fe-S metabolism associated" evidence="5">
    <location>
        <begin position="97"/>
        <end position="216"/>
    </location>
</feature>
<evidence type="ECO:0000313" key="6">
    <source>
        <dbReference type="EMBL" id="MPA64438.1"/>
    </source>
</evidence>
<dbReference type="InterPro" id="IPR003473">
    <property type="entry name" value="NadA"/>
</dbReference>
<dbReference type="FunFam" id="3.90.1010.10:FF:000010">
    <property type="entry name" value="Quinolinate synthase, chloroplastic"/>
    <property type="match status" value="1"/>
</dbReference>
<comment type="similarity">
    <text evidence="2">Belongs to the SufE family.</text>
</comment>
<dbReference type="GO" id="GO:0009507">
    <property type="term" value="C:chloroplast"/>
    <property type="evidence" value="ECO:0007669"/>
    <property type="project" value="UniProtKB-SubCell"/>
</dbReference>
<keyword evidence="4" id="KW-0934">Plastid</keyword>
<sequence>MHSATLKTPPLPQSYSCSIRLSKFTNSKPRWIQLKGKKENSRELFLKSLKCIHSSDSNIISPSFYPLKSNTRNPRYSSVSCSAVTVNVVDKLQSLVSEFKSLSEPIDRVKRLLHYATLLPPFDESARVQANRVMGCTTQVWLEARMDANGVMRFRADSDSEITKGFCSCLMWLLDGAAPEEVLEVKTVDLADMNVGLFGRAHSRVNTWHNVLICMHKRTKALVAERECKRPLPELFPSPAVTADDITGKGSYAEAQAKFLYPDNVKVKELFNVLKDKKIGIVAHYNVDPEVQGVLTAAQKLWPHIHISDSLVMADSAVKMAQCDCQFITVLGVDFMSENVHTILDQAGFRKVAVDRMSNEHIGCSLADVAANPAYINFLQAAATSPPSLHVIYINTSLETKAHAQDFVQQLHVLLLM</sequence>
<dbReference type="EMBL" id="GHES01033879">
    <property type="protein sequence ID" value="MPA64438.1"/>
    <property type="molecule type" value="Transcribed_RNA"/>
</dbReference>
<dbReference type="AlphaFoldDB" id="A0A5B7B838"/>
<proteinExistence type="inferred from homology"/>
<evidence type="ECO:0000256" key="3">
    <source>
        <dbReference type="ARBA" id="ARBA00022528"/>
    </source>
</evidence>
<reference evidence="6" key="1">
    <citation type="submission" date="2019-08" db="EMBL/GenBank/DDBJ databases">
        <title>Reference gene set and small RNA set construction with multiple tissues from Davidia involucrata Baill.</title>
        <authorList>
            <person name="Yang H."/>
            <person name="Zhou C."/>
            <person name="Li G."/>
            <person name="Wang J."/>
            <person name="Gao P."/>
            <person name="Wang M."/>
            <person name="Wang R."/>
            <person name="Zhao Y."/>
        </authorList>
    </citation>
    <scope>NUCLEOTIDE SEQUENCE</scope>
    <source>
        <tissue evidence="6">Mixed with DoveR01_LX</tissue>
    </source>
</reference>
<evidence type="ECO:0000256" key="4">
    <source>
        <dbReference type="ARBA" id="ARBA00022640"/>
    </source>
</evidence>
<dbReference type="InterPro" id="IPR003808">
    <property type="entry name" value="Fe-S_metab-assoc_dom"/>
</dbReference>
<evidence type="ECO:0000256" key="1">
    <source>
        <dbReference type="ARBA" id="ARBA00004229"/>
    </source>
</evidence>
<keyword evidence="3" id="KW-0150">Chloroplast</keyword>
<dbReference type="PANTHER" id="PTHR43597:SF5">
    <property type="entry name" value="SUFE-LIKE PROTEIN 2, CHLOROPLASTIC"/>
    <property type="match status" value="1"/>
</dbReference>
<dbReference type="GO" id="GO:0051539">
    <property type="term" value="F:4 iron, 4 sulfur cluster binding"/>
    <property type="evidence" value="ECO:0007669"/>
    <property type="project" value="InterPro"/>
</dbReference>
<organism evidence="6">
    <name type="scientific">Davidia involucrata</name>
    <name type="common">Dove tree</name>
    <dbReference type="NCBI Taxonomy" id="16924"/>
    <lineage>
        <taxon>Eukaryota</taxon>
        <taxon>Viridiplantae</taxon>
        <taxon>Streptophyta</taxon>
        <taxon>Embryophyta</taxon>
        <taxon>Tracheophyta</taxon>
        <taxon>Spermatophyta</taxon>
        <taxon>Magnoliopsida</taxon>
        <taxon>eudicotyledons</taxon>
        <taxon>Gunneridae</taxon>
        <taxon>Pentapetalae</taxon>
        <taxon>asterids</taxon>
        <taxon>Cornales</taxon>
        <taxon>Nyssaceae</taxon>
        <taxon>Davidia</taxon>
    </lineage>
</organism>
<dbReference type="GO" id="GO:0008987">
    <property type="term" value="F:quinolinate synthetase A activity"/>
    <property type="evidence" value="ECO:0007669"/>
    <property type="project" value="InterPro"/>
</dbReference>
<accession>A0A5B7B838</accession>
<evidence type="ECO:0000256" key="2">
    <source>
        <dbReference type="ARBA" id="ARBA00010282"/>
    </source>
</evidence>
<dbReference type="PANTHER" id="PTHR43597">
    <property type="entry name" value="SULFUR ACCEPTOR PROTEIN CSDE"/>
    <property type="match status" value="1"/>
</dbReference>
<dbReference type="GO" id="GO:0009435">
    <property type="term" value="P:NAD+ biosynthetic process"/>
    <property type="evidence" value="ECO:0007669"/>
    <property type="project" value="UniProtKB-UniPathway"/>
</dbReference>
<name>A0A5B7B838_DAVIN</name>
<dbReference type="Gene3D" id="3.40.50.10800">
    <property type="entry name" value="NadA-like"/>
    <property type="match status" value="1"/>
</dbReference>
<dbReference type="InterPro" id="IPR036094">
    <property type="entry name" value="NadA_sf"/>
</dbReference>
<dbReference type="Pfam" id="PF02657">
    <property type="entry name" value="SufE"/>
    <property type="match status" value="1"/>
</dbReference>
<dbReference type="Gene3D" id="3.90.1010.10">
    <property type="match status" value="1"/>
</dbReference>
<dbReference type="UniPathway" id="UPA00253">
    <property type="reaction ID" value="UER00327"/>
</dbReference>